<dbReference type="Proteomes" id="UP000281553">
    <property type="component" value="Unassembled WGS sequence"/>
</dbReference>
<evidence type="ECO:0000313" key="1">
    <source>
        <dbReference type="EMBL" id="VDN08768.1"/>
    </source>
</evidence>
<proteinExistence type="predicted"/>
<dbReference type="EMBL" id="UYRU01045757">
    <property type="protein sequence ID" value="VDN08768.1"/>
    <property type="molecule type" value="Genomic_DNA"/>
</dbReference>
<protein>
    <submittedName>
        <fullName evidence="1">Uncharacterized protein</fullName>
    </submittedName>
</protein>
<keyword evidence="2" id="KW-1185">Reference proteome</keyword>
<accession>A0A3P7LFP9</accession>
<sequence length="114" mass="13052">MEDVYVGLTATKLGIKMYDIPDIHRRGPPQNKTLLRAPLIASLENNKRWMRAVKLRDQRVSASITTRFLDLANRNISEKLGKWSAHGHTVYLDTELVPEERHQLALAADVPYVF</sequence>
<evidence type="ECO:0000313" key="2">
    <source>
        <dbReference type="Proteomes" id="UP000281553"/>
    </source>
</evidence>
<reference evidence="1 2" key="1">
    <citation type="submission" date="2018-11" db="EMBL/GenBank/DDBJ databases">
        <authorList>
            <consortium name="Pathogen Informatics"/>
        </authorList>
    </citation>
    <scope>NUCLEOTIDE SEQUENCE [LARGE SCALE GENOMIC DNA]</scope>
</reference>
<dbReference type="AlphaFoldDB" id="A0A3P7LFP9"/>
<organism evidence="1 2">
    <name type="scientific">Dibothriocephalus latus</name>
    <name type="common">Fish tapeworm</name>
    <name type="synonym">Diphyllobothrium latum</name>
    <dbReference type="NCBI Taxonomy" id="60516"/>
    <lineage>
        <taxon>Eukaryota</taxon>
        <taxon>Metazoa</taxon>
        <taxon>Spiralia</taxon>
        <taxon>Lophotrochozoa</taxon>
        <taxon>Platyhelminthes</taxon>
        <taxon>Cestoda</taxon>
        <taxon>Eucestoda</taxon>
        <taxon>Diphyllobothriidea</taxon>
        <taxon>Diphyllobothriidae</taxon>
        <taxon>Dibothriocephalus</taxon>
    </lineage>
</organism>
<name>A0A3P7LFP9_DIBLA</name>
<gene>
    <name evidence="1" type="ORF">DILT_LOCUS4599</name>
</gene>